<feature type="transmembrane region" description="Helical" evidence="12">
    <location>
        <begin position="156"/>
        <end position="180"/>
    </location>
</feature>
<dbReference type="EMBL" id="NQVN01000002">
    <property type="protein sequence ID" value="PIP00217.1"/>
    <property type="molecule type" value="Genomic_DNA"/>
</dbReference>
<feature type="domain" description="ABC transporter" evidence="13">
    <location>
        <begin position="360"/>
        <end position="593"/>
    </location>
</feature>
<dbReference type="PROSITE" id="PS50929">
    <property type="entry name" value="ABC_TM1F"/>
    <property type="match status" value="1"/>
</dbReference>
<dbReference type="AlphaFoldDB" id="A0A2G9WZR6"/>
<evidence type="ECO:0000256" key="5">
    <source>
        <dbReference type="ARBA" id="ARBA00022597"/>
    </source>
</evidence>
<dbReference type="GO" id="GO:0005524">
    <property type="term" value="F:ATP binding"/>
    <property type="evidence" value="ECO:0007669"/>
    <property type="project" value="UniProtKB-KW"/>
</dbReference>
<name>A0A2G9WZR6_9HYPH</name>
<evidence type="ECO:0000313" key="15">
    <source>
        <dbReference type="EMBL" id="PIP00217.1"/>
    </source>
</evidence>
<dbReference type="Gene3D" id="3.40.50.300">
    <property type="entry name" value="P-loop containing nucleotide triphosphate hydrolases"/>
    <property type="match status" value="1"/>
</dbReference>
<comment type="caution">
    <text evidence="15">The sequence shown here is derived from an EMBL/GenBank/DDBJ whole genome shotgun (WGS) entry which is preliminary data.</text>
</comment>
<sequence>MTDITRDGPAVGEADRRPKPGADAPDYLASLKLLSRFLAGSRLHLAAAVVIATAAVACELLPIVAVCRVLTAVLADGIDAALLLKAAGVALAAVIVGYALMGAAVGLSHVVAFDVLCRLRLALARHLGTLPLGWFEGRKSGDAKKLVIDEPESMELIFAHGIPEGVSALATWLAVSAWLIAVDWRMALATMALTPISFAALVLGMRRGGRRAADYQRAGARMNASIVEFLAGMAVVKIFNRSGDSFAETAGAVHGYAAVETAWARDYLPLGGTFFALAPAGIVVILPVGAFLMAAGSLDLPTLALFVILGANYSQPLMKLFNQFHTLAHISMGSTRVAEALAEPPQPDSGRRVALAGHDVVFENVSFGYGPVDVLSDVSFTARAGAVTALVGPSGAGKSTVAGLVARFRDPRAGRVTLGGVDLRDIALDQLMETVAFVFQDSFLFSDTIAANIRYGDPRASDAEVEAAARAARAHDFITALPDGYATRLGDRGRQLSGGERQRIAIARAILKDAPVIVLDEATAFADPDNEAAIQEAIGALTAGRTLIVVAHRLHTVMAADQILVLDGGRVAERGRHDDLVAGGGLYARLWRDYTEARDLGLKPAAAPFPVPREEALPR</sequence>
<feature type="transmembrane region" description="Helical" evidence="12">
    <location>
        <begin position="43"/>
        <end position="70"/>
    </location>
</feature>
<evidence type="ECO:0000256" key="3">
    <source>
        <dbReference type="ARBA" id="ARBA00022448"/>
    </source>
</evidence>
<dbReference type="Pfam" id="PF00664">
    <property type="entry name" value="ABC_membrane"/>
    <property type="match status" value="1"/>
</dbReference>
<evidence type="ECO:0000256" key="12">
    <source>
        <dbReference type="SAM" id="Phobius"/>
    </source>
</evidence>
<evidence type="ECO:0000256" key="4">
    <source>
        <dbReference type="ARBA" id="ARBA00022475"/>
    </source>
</evidence>
<dbReference type="FunFam" id="3.40.50.300:FF:000221">
    <property type="entry name" value="Multidrug ABC transporter ATP-binding protein"/>
    <property type="match status" value="1"/>
</dbReference>
<organism evidence="15 16">
    <name type="scientific">Pleomorphomonas carboxyditropha</name>
    <dbReference type="NCBI Taxonomy" id="2023338"/>
    <lineage>
        <taxon>Bacteria</taxon>
        <taxon>Pseudomonadati</taxon>
        <taxon>Pseudomonadota</taxon>
        <taxon>Alphaproteobacteria</taxon>
        <taxon>Hyphomicrobiales</taxon>
        <taxon>Pleomorphomonadaceae</taxon>
        <taxon>Pleomorphomonas</taxon>
    </lineage>
</organism>
<reference evidence="15 16" key="1">
    <citation type="submission" date="2017-08" db="EMBL/GenBank/DDBJ databases">
        <title>Pleomorphomonas carboxidotrophicus sp. nov., a new mesophilic hydrogenogenic carboxidotroph.</title>
        <authorList>
            <person name="Esquivel-Elizondo S."/>
            <person name="Krajmalnik-Brown R."/>
            <person name="Maldonado J."/>
        </authorList>
    </citation>
    <scope>NUCLEOTIDE SEQUENCE [LARGE SCALE GENOMIC DNA]</scope>
    <source>
        <strain evidence="15 16">SVCO-16</strain>
    </source>
</reference>
<dbReference type="GO" id="GO:0140359">
    <property type="term" value="F:ABC-type transporter activity"/>
    <property type="evidence" value="ECO:0007669"/>
    <property type="project" value="InterPro"/>
</dbReference>
<accession>A0A2G9WZR6</accession>
<dbReference type="InterPro" id="IPR003439">
    <property type="entry name" value="ABC_transporter-like_ATP-bd"/>
</dbReference>
<comment type="similarity">
    <text evidence="2">Belongs to the ABC transporter superfamily.</text>
</comment>
<dbReference type="GO" id="GO:0016887">
    <property type="term" value="F:ATP hydrolysis activity"/>
    <property type="evidence" value="ECO:0007669"/>
    <property type="project" value="InterPro"/>
</dbReference>
<gene>
    <name evidence="15" type="ORF">CJ014_05645</name>
</gene>
<keyword evidence="6 12" id="KW-0812">Transmembrane</keyword>
<dbReference type="PANTHER" id="PTHR24221">
    <property type="entry name" value="ATP-BINDING CASSETTE SUB-FAMILY B"/>
    <property type="match status" value="1"/>
</dbReference>
<dbReference type="InterPro" id="IPR027417">
    <property type="entry name" value="P-loop_NTPase"/>
</dbReference>
<dbReference type="SUPFAM" id="SSF52540">
    <property type="entry name" value="P-loop containing nucleoside triphosphate hydrolases"/>
    <property type="match status" value="1"/>
</dbReference>
<dbReference type="PROSITE" id="PS00211">
    <property type="entry name" value="ABC_TRANSPORTER_1"/>
    <property type="match status" value="1"/>
</dbReference>
<dbReference type="PANTHER" id="PTHR24221:SF654">
    <property type="entry name" value="ATP-BINDING CASSETTE SUB-FAMILY B MEMBER 6"/>
    <property type="match status" value="1"/>
</dbReference>
<evidence type="ECO:0000256" key="2">
    <source>
        <dbReference type="ARBA" id="ARBA00005417"/>
    </source>
</evidence>
<evidence type="ECO:0000256" key="6">
    <source>
        <dbReference type="ARBA" id="ARBA00022692"/>
    </source>
</evidence>
<keyword evidence="8" id="KW-0067">ATP-binding</keyword>
<evidence type="ECO:0000259" key="13">
    <source>
        <dbReference type="PROSITE" id="PS50893"/>
    </source>
</evidence>
<dbReference type="Pfam" id="PF00005">
    <property type="entry name" value="ABC_tran"/>
    <property type="match status" value="1"/>
</dbReference>
<feature type="domain" description="ABC transmembrane type-1" evidence="14">
    <location>
        <begin position="46"/>
        <end position="329"/>
    </location>
</feature>
<evidence type="ECO:0000256" key="1">
    <source>
        <dbReference type="ARBA" id="ARBA00004651"/>
    </source>
</evidence>
<dbReference type="SMART" id="SM00382">
    <property type="entry name" value="AAA"/>
    <property type="match status" value="1"/>
</dbReference>
<keyword evidence="4" id="KW-1003">Cell membrane</keyword>
<dbReference type="InterPro" id="IPR039421">
    <property type="entry name" value="Type_1_exporter"/>
</dbReference>
<dbReference type="GO" id="GO:0005886">
    <property type="term" value="C:plasma membrane"/>
    <property type="evidence" value="ECO:0007669"/>
    <property type="project" value="UniProtKB-SubCell"/>
</dbReference>
<evidence type="ECO:0000256" key="9">
    <source>
        <dbReference type="ARBA" id="ARBA00022989"/>
    </source>
</evidence>
<dbReference type="OrthoDB" id="9804259at2"/>
<keyword evidence="16" id="KW-1185">Reference proteome</keyword>
<protein>
    <submittedName>
        <fullName evidence="15">ABC transporter</fullName>
    </submittedName>
</protein>
<dbReference type="Gene3D" id="1.20.1560.10">
    <property type="entry name" value="ABC transporter type 1, transmembrane domain"/>
    <property type="match status" value="1"/>
</dbReference>
<evidence type="ECO:0000256" key="7">
    <source>
        <dbReference type="ARBA" id="ARBA00022741"/>
    </source>
</evidence>
<evidence type="ECO:0000256" key="8">
    <source>
        <dbReference type="ARBA" id="ARBA00022840"/>
    </source>
</evidence>
<dbReference type="Proteomes" id="UP000231070">
    <property type="component" value="Unassembled WGS sequence"/>
</dbReference>
<dbReference type="PROSITE" id="PS50893">
    <property type="entry name" value="ABC_TRANSPORTER_2"/>
    <property type="match status" value="1"/>
</dbReference>
<keyword evidence="7" id="KW-0547">Nucleotide-binding</keyword>
<feature type="transmembrane region" description="Helical" evidence="12">
    <location>
        <begin position="186"/>
        <end position="206"/>
    </location>
</feature>
<dbReference type="InterPro" id="IPR036640">
    <property type="entry name" value="ABC1_TM_sf"/>
</dbReference>
<keyword evidence="9 12" id="KW-1133">Transmembrane helix</keyword>
<feature type="region of interest" description="Disordered" evidence="11">
    <location>
        <begin position="1"/>
        <end position="21"/>
    </location>
</feature>
<keyword evidence="5" id="KW-0762">Sugar transport</keyword>
<dbReference type="SUPFAM" id="SSF90123">
    <property type="entry name" value="ABC transporter transmembrane region"/>
    <property type="match status" value="1"/>
</dbReference>
<evidence type="ECO:0000256" key="11">
    <source>
        <dbReference type="SAM" id="MobiDB-lite"/>
    </source>
</evidence>
<feature type="transmembrane region" description="Helical" evidence="12">
    <location>
        <begin position="276"/>
        <end position="309"/>
    </location>
</feature>
<comment type="subcellular location">
    <subcellularLocation>
        <location evidence="1">Cell membrane</location>
        <topology evidence="1">Multi-pass membrane protein</topology>
    </subcellularLocation>
</comment>
<dbReference type="InterPro" id="IPR017871">
    <property type="entry name" value="ABC_transporter-like_CS"/>
</dbReference>
<feature type="transmembrane region" description="Helical" evidence="12">
    <location>
        <begin position="82"/>
        <end position="107"/>
    </location>
</feature>
<dbReference type="InterPro" id="IPR011527">
    <property type="entry name" value="ABC1_TM_dom"/>
</dbReference>
<evidence type="ECO:0000259" key="14">
    <source>
        <dbReference type="PROSITE" id="PS50929"/>
    </source>
</evidence>
<keyword evidence="3" id="KW-0813">Transport</keyword>
<evidence type="ECO:0000313" key="16">
    <source>
        <dbReference type="Proteomes" id="UP000231070"/>
    </source>
</evidence>
<evidence type="ECO:0000256" key="10">
    <source>
        <dbReference type="ARBA" id="ARBA00023136"/>
    </source>
</evidence>
<keyword evidence="10 12" id="KW-0472">Membrane</keyword>
<dbReference type="InterPro" id="IPR003593">
    <property type="entry name" value="AAA+_ATPase"/>
</dbReference>
<proteinExistence type="inferred from homology"/>